<dbReference type="OrthoDB" id="10660246at2759"/>
<keyword evidence="3" id="KW-1185">Reference proteome</keyword>
<dbReference type="AlphaFoldDB" id="A0A0J8B0S7"/>
<protein>
    <submittedName>
        <fullName evidence="2">Uncharacterized protein</fullName>
    </submittedName>
</protein>
<dbReference type="Gramene" id="KMS94586">
    <property type="protein sequence ID" value="KMS94586"/>
    <property type="gene ID" value="BVRB_019910"/>
</dbReference>
<evidence type="ECO:0000256" key="1">
    <source>
        <dbReference type="SAM" id="Coils"/>
    </source>
</evidence>
<feature type="coiled-coil region" evidence="1">
    <location>
        <begin position="69"/>
        <end position="110"/>
    </location>
</feature>
<sequence>MFEEPVLHQSLPCDDLLMLTPEPQSWNSSDSTLVSPVVSPKPCDVIIGINTNAVPAVSVKPSIPLESLLQDHSVKVQRLNRKAKLARENRKRKNCRLQELETECQELREEVK</sequence>
<evidence type="ECO:0000313" key="2">
    <source>
        <dbReference type="EMBL" id="KMS94586.1"/>
    </source>
</evidence>
<gene>
    <name evidence="2" type="ORF">BVRB_019910</name>
</gene>
<reference evidence="2 3" key="1">
    <citation type="journal article" date="2014" name="Nature">
        <title>The genome of the recently domesticated crop plant sugar beet (Beta vulgaris).</title>
        <authorList>
            <person name="Dohm J.C."/>
            <person name="Minoche A.E."/>
            <person name="Holtgrawe D."/>
            <person name="Capella-Gutierrez S."/>
            <person name="Zakrzewski F."/>
            <person name="Tafer H."/>
            <person name="Rupp O."/>
            <person name="Sorensen T.R."/>
            <person name="Stracke R."/>
            <person name="Reinhardt R."/>
            <person name="Goesmann A."/>
            <person name="Kraft T."/>
            <person name="Schulz B."/>
            <person name="Stadler P.F."/>
            <person name="Schmidt T."/>
            <person name="Gabaldon T."/>
            <person name="Lehrach H."/>
            <person name="Weisshaar B."/>
            <person name="Himmelbauer H."/>
        </authorList>
    </citation>
    <scope>NUCLEOTIDE SEQUENCE [LARGE SCALE GENOMIC DNA]</scope>
    <source>
        <tissue evidence="2">Taproot</tissue>
    </source>
</reference>
<dbReference type="EMBL" id="KQ092367">
    <property type="protein sequence ID" value="KMS94586.1"/>
    <property type="molecule type" value="Genomic_DNA"/>
</dbReference>
<dbReference type="Proteomes" id="UP000035740">
    <property type="component" value="Unassembled WGS sequence"/>
</dbReference>
<feature type="non-terminal residue" evidence="2">
    <location>
        <position position="112"/>
    </location>
</feature>
<evidence type="ECO:0000313" key="3">
    <source>
        <dbReference type="Proteomes" id="UP000035740"/>
    </source>
</evidence>
<organism evidence="2 3">
    <name type="scientific">Beta vulgaris subsp. vulgaris</name>
    <name type="common">Beet</name>
    <dbReference type="NCBI Taxonomy" id="3555"/>
    <lineage>
        <taxon>Eukaryota</taxon>
        <taxon>Viridiplantae</taxon>
        <taxon>Streptophyta</taxon>
        <taxon>Embryophyta</taxon>
        <taxon>Tracheophyta</taxon>
        <taxon>Spermatophyta</taxon>
        <taxon>Magnoliopsida</taxon>
        <taxon>eudicotyledons</taxon>
        <taxon>Gunneridae</taxon>
        <taxon>Pentapetalae</taxon>
        <taxon>Caryophyllales</taxon>
        <taxon>Chenopodiaceae</taxon>
        <taxon>Betoideae</taxon>
        <taxon>Beta</taxon>
    </lineage>
</organism>
<name>A0A0J8B0S7_BETVV</name>
<keyword evidence="1" id="KW-0175">Coiled coil</keyword>
<accession>A0A0J8B0S7</accession>
<proteinExistence type="predicted"/>